<dbReference type="RefSeq" id="WP_271013752.1">
    <property type="nucleotide sequence ID" value="NZ_JAQIFT010000072.1"/>
</dbReference>
<dbReference type="InterPro" id="IPR029046">
    <property type="entry name" value="LolA/LolB/LppX"/>
</dbReference>
<feature type="chain" id="PRO_5041379323" description="Outer membrane lipoprotein carrier protein LolA" evidence="1">
    <location>
        <begin position="23"/>
        <end position="192"/>
    </location>
</feature>
<gene>
    <name evidence="2" type="ORF">PBV87_21810</name>
</gene>
<keyword evidence="1" id="KW-0732">Signal</keyword>
<evidence type="ECO:0008006" key="4">
    <source>
        <dbReference type="Google" id="ProtNLM"/>
    </source>
</evidence>
<dbReference type="AlphaFoldDB" id="A0AA42DRQ4"/>
<comment type="caution">
    <text evidence="2">The sequence shown here is derived from an EMBL/GenBank/DDBJ whole genome shotgun (WGS) entry which is preliminary data.</text>
</comment>
<feature type="signal peptide" evidence="1">
    <location>
        <begin position="1"/>
        <end position="22"/>
    </location>
</feature>
<dbReference type="EMBL" id="JAQIFT010000072">
    <property type="protein sequence ID" value="MDA3734115.1"/>
    <property type="molecule type" value="Genomic_DNA"/>
</dbReference>
<reference evidence="2" key="1">
    <citation type="journal article" date="2023" name="Int. J. Syst. Evol. Microbiol.">
        <title>&lt;i&gt;Holtiella tumoricola&lt;/i&gt; gen. nov. sp. nov., isolated from a human clinical sample.</title>
        <authorList>
            <person name="Allen-Vercoe E."/>
            <person name="Daigneault M.C."/>
            <person name="Vancuren S.J."/>
            <person name="Cochrane K."/>
            <person name="O'Neal L.L."/>
            <person name="Sankaranarayanan K."/>
            <person name="Lawson P.A."/>
        </authorList>
    </citation>
    <scope>NUCLEOTIDE SEQUENCE</scope>
    <source>
        <strain evidence="2">CC70A</strain>
    </source>
</reference>
<proteinExistence type="predicted"/>
<dbReference type="SUPFAM" id="SSF89392">
    <property type="entry name" value="Prokaryotic lipoproteins and lipoprotein localization factors"/>
    <property type="match status" value="1"/>
</dbReference>
<evidence type="ECO:0000256" key="1">
    <source>
        <dbReference type="SAM" id="SignalP"/>
    </source>
</evidence>
<sequence length="192" mass="21877">MYKLKRILVIGCILLLAGAVWGCQNPALGTKSVQSIEDMLKNLKNYESDLSITFTKNKDESNIKVKQVYNEDGTYQTTILEPERLKGYCTTYDGNTMSEYHPSTGETIQTKVSPVLNQLLFGTFVKQYKENPAQATDSTITIPIPGRFRYMASEKVWFDEQTKYPKKMEIYDTEGNLTISIVFESFGYNSIK</sequence>
<dbReference type="Gene3D" id="2.50.20.10">
    <property type="entry name" value="Lipoprotein localisation LolA/LolB/LppX"/>
    <property type="match status" value="1"/>
</dbReference>
<evidence type="ECO:0000313" key="2">
    <source>
        <dbReference type="EMBL" id="MDA3734115.1"/>
    </source>
</evidence>
<dbReference type="Proteomes" id="UP001169242">
    <property type="component" value="Unassembled WGS sequence"/>
</dbReference>
<protein>
    <recommendedName>
        <fullName evidence="4">Outer membrane lipoprotein carrier protein LolA</fullName>
    </recommendedName>
</protein>
<evidence type="ECO:0000313" key="3">
    <source>
        <dbReference type="Proteomes" id="UP001169242"/>
    </source>
</evidence>
<keyword evidence="3" id="KW-1185">Reference proteome</keyword>
<accession>A0AA42DRQ4</accession>
<organism evidence="2 3">
    <name type="scientific">Holtiella tumoricola</name>
    <dbReference type="NCBI Taxonomy" id="3018743"/>
    <lineage>
        <taxon>Bacteria</taxon>
        <taxon>Bacillati</taxon>
        <taxon>Bacillota</taxon>
        <taxon>Clostridia</taxon>
        <taxon>Lachnospirales</taxon>
        <taxon>Cellulosilyticaceae</taxon>
        <taxon>Holtiella</taxon>
    </lineage>
</organism>
<name>A0AA42DRQ4_9FIRM</name>